<proteinExistence type="predicted"/>
<evidence type="ECO:0000313" key="3">
    <source>
        <dbReference type="Proteomes" id="UP000191112"/>
    </source>
</evidence>
<dbReference type="STRING" id="619805.SAMN05660477_02456"/>
<dbReference type="Proteomes" id="UP000191112">
    <property type="component" value="Unassembled WGS sequence"/>
</dbReference>
<sequence>MKKLIGLSLLCFGLMATAQTKNDPKQLKFANIDVSPLDMVYYPLDAATGKNVTPIMKVTYSRPSSKGRAIFGNLVKYNEVWRFGANENTELKVFKPIKIDGKEIPAGCYSIYAIPGETEWTVIINKTTDVWGAYAYNTANDLVRVKVPATKLTSPMEYFSISFVKTDDGANMVAGWDTAQVSLPIQF</sequence>
<dbReference type="Pfam" id="PF11138">
    <property type="entry name" value="DUF2911"/>
    <property type="match status" value="1"/>
</dbReference>
<feature type="signal peptide" evidence="1">
    <location>
        <begin position="1"/>
        <end position="18"/>
    </location>
</feature>
<keyword evidence="3" id="KW-1185">Reference proteome</keyword>
<dbReference type="EMBL" id="FUYZ01000009">
    <property type="protein sequence ID" value="SKC02083.1"/>
    <property type="molecule type" value="Genomic_DNA"/>
</dbReference>
<dbReference type="OrthoDB" id="187854at2"/>
<accession>A0A1T5G0U5</accession>
<reference evidence="2 3" key="1">
    <citation type="submission" date="2017-02" db="EMBL/GenBank/DDBJ databases">
        <authorList>
            <person name="Peterson S.W."/>
        </authorList>
    </citation>
    <scope>NUCLEOTIDE SEQUENCE [LARGE SCALE GENOMIC DNA]</scope>
    <source>
        <strain evidence="2 3">DSM 22323</strain>
    </source>
</reference>
<evidence type="ECO:0000313" key="2">
    <source>
        <dbReference type="EMBL" id="SKC02083.1"/>
    </source>
</evidence>
<dbReference type="AlphaFoldDB" id="A0A1T5G0U5"/>
<gene>
    <name evidence="2" type="ORF">SAMN05660477_02456</name>
</gene>
<feature type="chain" id="PRO_5010540768" description="DUF2911 domain-containing protein" evidence="1">
    <location>
        <begin position="19"/>
        <end position="187"/>
    </location>
</feature>
<dbReference type="RefSeq" id="WP_079667656.1">
    <property type="nucleotide sequence ID" value="NZ_FUYZ01000009.1"/>
</dbReference>
<dbReference type="InterPro" id="IPR021314">
    <property type="entry name" value="DUF2911"/>
</dbReference>
<keyword evidence="1" id="KW-0732">Signal</keyword>
<name>A0A1T5G0U5_9FLAO</name>
<protein>
    <recommendedName>
        <fullName evidence="4">DUF2911 domain-containing protein</fullName>
    </recommendedName>
</protein>
<evidence type="ECO:0008006" key="4">
    <source>
        <dbReference type="Google" id="ProtNLM"/>
    </source>
</evidence>
<organism evidence="2 3">
    <name type="scientific">Soonwooa buanensis</name>
    <dbReference type="NCBI Taxonomy" id="619805"/>
    <lineage>
        <taxon>Bacteria</taxon>
        <taxon>Pseudomonadati</taxon>
        <taxon>Bacteroidota</taxon>
        <taxon>Flavobacteriia</taxon>
        <taxon>Flavobacteriales</taxon>
        <taxon>Weeksellaceae</taxon>
        <taxon>Chryseobacterium group</taxon>
        <taxon>Soonwooa</taxon>
    </lineage>
</organism>
<evidence type="ECO:0000256" key="1">
    <source>
        <dbReference type="SAM" id="SignalP"/>
    </source>
</evidence>